<dbReference type="PANTHER" id="PTHR47093">
    <property type="entry name" value="PROTEIN JSN1-RELATED"/>
    <property type="match status" value="1"/>
</dbReference>
<feature type="compositionally biased region" description="Basic and acidic residues" evidence="4">
    <location>
        <begin position="103"/>
        <end position="113"/>
    </location>
</feature>
<dbReference type="InterPro" id="IPR012677">
    <property type="entry name" value="Nucleotide-bd_a/b_plait_sf"/>
</dbReference>
<dbReference type="OrthoDB" id="2017782at2759"/>
<dbReference type="EMBL" id="CP054539">
    <property type="protein sequence ID" value="QSL65829.1"/>
    <property type="molecule type" value="Genomic_DNA"/>
</dbReference>
<keyword evidence="5" id="KW-1133">Transmembrane helix</keyword>
<dbReference type="Pfam" id="PF00076">
    <property type="entry name" value="RRM_1"/>
    <property type="match status" value="1"/>
</dbReference>
<gene>
    <name evidence="8" type="ORF">MERGE_000107</name>
</gene>
<evidence type="ECO:0000256" key="2">
    <source>
        <dbReference type="PROSITE-ProRule" id="PRU00176"/>
    </source>
</evidence>
<dbReference type="GO" id="GO:0003723">
    <property type="term" value="F:RNA binding"/>
    <property type="evidence" value="ECO:0007669"/>
    <property type="project" value="UniProtKB-UniRule"/>
</dbReference>
<dbReference type="Proteomes" id="UP000663699">
    <property type="component" value="Chromosome 8"/>
</dbReference>
<evidence type="ECO:0000256" key="5">
    <source>
        <dbReference type="SAM" id="Phobius"/>
    </source>
</evidence>
<accession>A0A899G302</accession>
<dbReference type="InterPro" id="IPR035979">
    <property type="entry name" value="RBD_domain_sf"/>
</dbReference>
<dbReference type="InterPro" id="IPR016024">
    <property type="entry name" value="ARM-type_fold"/>
</dbReference>
<dbReference type="SMART" id="SM00360">
    <property type="entry name" value="RRM"/>
    <property type="match status" value="1"/>
</dbReference>
<evidence type="ECO:0008006" key="10">
    <source>
        <dbReference type="Google" id="ProtNLM"/>
    </source>
</evidence>
<keyword evidence="9" id="KW-1185">Reference proteome</keyword>
<protein>
    <recommendedName>
        <fullName evidence="10">PUM-HD domain-containing protein</fullName>
    </recommendedName>
</protein>
<evidence type="ECO:0000313" key="8">
    <source>
        <dbReference type="EMBL" id="QSL65829.1"/>
    </source>
</evidence>
<name>A0A899G302_9ASCO</name>
<dbReference type="PROSITE" id="PS50102">
    <property type="entry name" value="RRM"/>
    <property type="match status" value="1"/>
</dbReference>
<dbReference type="PROSITE" id="PS50302">
    <property type="entry name" value="PUM"/>
    <property type="match status" value="2"/>
</dbReference>
<keyword evidence="1" id="KW-0677">Repeat</keyword>
<evidence type="ECO:0000259" key="7">
    <source>
        <dbReference type="PROSITE" id="PS50303"/>
    </source>
</evidence>
<evidence type="ECO:0000256" key="4">
    <source>
        <dbReference type="SAM" id="MobiDB-lite"/>
    </source>
</evidence>
<dbReference type="PROSITE" id="PS50303">
    <property type="entry name" value="PUM_HD"/>
    <property type="match status" value="1"/>
</dbReference>
<dbReference type="Gene3D" id="1.25.10.10">
    <property type="entry name" value="Leucine-rich Repeat Variant"/>
    <property type="match status" value="1"/>
</dbReference>
<evidence type="ECO:0000313" key="9">
    <source>
        <dbReference type="Proteomes" id="UP000663699"/>
    </source>
</evidence>
<evidence type="ECO:0000256" key="3">
    <source>
        <dbReference type="PROSITE-ProRule" id="PRU00317"/>
    </source>
</evidence>
<keyword evidence="2" id="KW-0694">RNA-binding</keyword>
<dbReference type="GO" id="GO:0000288">
    <property type="term" value="P:nuclear-transcribed mRNA catabolic process, deadenylation-dependent decay"/>
    <property type="evidence" value="ECO:0007669"/>
    <property type="project" value="TreeGrafter"/>
</dbReference>
<keyword evidence="5" id="KW-0812">Transmembrane</keyword>
<dbReference type="InterPro" id="IPR052645">
    <property type="entry name" value="Pumilio_domain_protein"/>
</dbReference>
<keyword evidence="5" id="KW-0472">Membrane</keyword>
<feature type="domain" description="RRM" evidence="6">
    <location>
        <begin position="355"/>
        <end position="429"/>
    </location>
</feature>
<sequence>MTTPSSSKPLSLDIDAPNTRENAAAVRSIGPGGSCLIKRGLEAQKKMQEVSWISPYVGDSVKLFKNSCLDPSKNDKLHISRTLPISVPEEKGVSQAIYSPSRETPRFRRERAETMPSDPSGGGESSYFLSLKGKDFKMTMESSLVPSVVNSRLRSGSLTLYDRNMYASGFDPFVFSLDWKQILEDQNKIPNISSASSKDEEGQGPIKTLDYLGLADSSTPILISDSFKSCNFASDKQNTKISMSSMKPLKNGLKRIHSSSVSANQEKLSSKNIDYSNSYDALYQNHSDLYLRPRARTTGLINFSLSHLDNQGLSSQSYVHESPISDNNLSNNITPSSYDNVNESEYGYVMSFPTRSIWIINLPLTASNSSLIALFSQFGMVESIWILADKKYGFITYNALESAIQAKNSLDGKELFPGNDLIRVEYIKTLKNPMNMQIPNSGSYRPKISELKSESFFSPVSSSRPGDLKSLVIEIAMNYAATQEEADKIWEDIKKIGKVRNYAFEIPPVPEPSLNRQFHGSRLKEIRKKFDNSAFTRKEIEDMANDMIDEVSELSSDYIGNTIIQKLFQYCSEEIKEKLLKKIAPHLSGLGIHKNGTWAAQKIIDLAKTETQINDIIKHITPYIPLLFLDQFGNYVVQCCLKFEAPLNNFIIEIMADRCWDISQGRFGSRAMRACLESSYVTKEQQRYLAVIITLESHLLATNPNGLILLTWLLDSSAFPNRYKMLALQFVHHIVYLCTHKLASSIILRIINQKIDSDARKILINTLFFSQNGQILDEVLSEEHYGVDTIFRILTVSYLEDDLRENIFIALKKAFSQLKIIPGEQYRTLMEEIGLVPNSLNLLSKDSDLSKIYHSKKDKKHDSSVPYSEFKDIQFHGSASLFPRPFFSDYYKSLNTVNNNLYPLHYHTISQQKMNLQHYDMSYIQQSEIPHHSFSYINSFYNEQYIPNGYSCSLPLPLFDFNSHRSQSFAYVCVILINIQIYIFNPFLK</sequence>
<dbReference type="AlphaFoldDB" id="A0A899G302"/>
<feature type="region of interest" description="Disordered" evidence="4">
    <location>
        <begin position="99"/>
        <end position="125"/>
    </location>
</feature>
<dbReference type="Pfam" id="PF00806">
    <property type="entry name" value="PUF"/>
    <property type="match status" value="3"/>
</dbReference>
<feature type="domain" description="PUM-HD" evidence="7">
    <location>
        <begin position="485"/>
        <end position="837"/>
    </location>
</feature>
<dbReference type="SUPFAM" id="SSF54928">
    <property type="entry name" value="RNA-binding domain, RBD"/>
    <property type="match status" value="1"/>
</dbReference>
<dbReference type="SMART" id="SM00025">
    <property type="entry name" value="Pumilio"/>
    <property type="match status" value="5"/>
</dbReference>
<dbReference type="PANTHER" id="PTHR47093:SF1">
    <property type="entry name" value="PROTEIN JSN1-RELATED"/>
    <property type="match status" value="1"/>
</dbReference>
<dbReference type="CDD" id="cd00590">
    <property type="entry name" value="RRM_SF"/>
    <property type="match status" value="1"/>
</dbReference>
<feature type="repeat" description="Pumilio" evidence="3">
    <location>
        <begin position="546"/>
        <end position="581"/>
    </location>
</feature>
<evidence type="ECO:0000259" key="6">
    <source>
        <dbReference type="PROSITE" id="PS50102"/>
    </source>
</evidence>
<dbReference type="InterPro" id="IPR011989">
    <property type="entry name" value="ARM-like"/>
</dbReference>
<dbReference type="InterPro" id="IPR000504">
    <property type="entry name" value="RRM_dom"/>
</dbReference>
<feature type="transmembrane region" description="Helical" evidence="5">
    <location>
        <begin position="969"/>
        <end position="988"/>
    </location>
</feature>
<proteinExistence type="predicted"/>
<feature type="repeat" description="Pumilio" evidence="3">
    <location>
        <begin position="582"/>
        <end position="618"/>
    </location>
</feature>
<reference evidence="8" key="1">
    <citation type="submission" date="2020-06" db="EMBL/GenBank/DDBJ databases">
        <title>Genomes of multiple members of Pneumocystis genus reveal paths to human pathogen Pneumocystis jirovecii.</title>
        <authorList>
            <person name="Cisse O.H."/>
            <person name="Ma L."/>
            <person name="Dekker J."/>
            <person name="Khil P."/>
            <person name="Jo J."/>
            <person name="Brenchley J."/>
            <person name="Blair R."/>
            <person name="Pahar B."/>
            <person name="Chabe M."/>
            <person name="Van Rompay K.A."/>
            <person name="Keesler R."/>
            <person name="Sukura A."/>
            <person name="Hirsch V."/>
            <person name="Kutty G."/>
            <person name="Liu Y."/>
            <person name="Peng L."/>
            <person name="Chen J."/>
            <person name="Song J."/>
            <person name="Weissenbacher-Lang C."/>
            <person name="Xu J."/>
            <person name="Upham N.S."/>
            <person name="Stajich J.E."/>
            <person name="Cuomo C.A."/>
            <person name="Cushion M.T."/>
            <person name="Kovacs J.A."/>
        </authorList>
    </citation>
    <scope>NUCLEOTIDE SEQUENCE</scope>
    <source>
        <strain evidence="8">2A</strain>
    </source>
</reference>
<dbReference type="InterPro" id="IPR033133">
    <property type="entry name" value="PUM-HD"/>
</dbReference>
<evidence type="ECO:0000256" key="1">
    <source>
        <dbReference type="ARBA" id="ARBA00022737"/>
    </source>
</evidence>
<dbReference type="Gene3D" id="3.30.70.330">
    <property type="match status" value="1"/>
</dbReference>
<dbReference type="InterPro" id="IPR001313">
    <property type="entry name" value="Pumilio_RNA-bd_rpt"/>
</dbReference>
<dbReference type="SUPFAM" id="SSF48371">
    <property type="entry name" value="ARM repeat"/>
    <property type="match status" value="1"/>
</dbReference>
<organism evidence="8 9">
    <name type="scientific">Pneumocystis wakefieldiae</name>
    <dbReference type="NCBI Taxonomy" id="38082"/>
    <lineage>
        <taxon>Eukaryota</taxon>
        <taxon>Fungi</taxon>
        <taxon>Dikarya</taxon>
        <taxon>Ascomycota</taxon>
        <taxon>Taphrinomycotina</taxon>
        <taxon>Pneumocystomycetes</taxon>
        <taxon>Pneumocystaceae</taxon>
        <taxon>Pneumocystis</taxon>
    </lineage>
</organism>